<dbReference type="RefSeq" id="WP_073138691.1">
    <property type="nucleotide sequence ID" value="NZ_FQWQ01000003.1"/>
</dbReference>
<dbReference type="EMBL" id="FQWQ01000003">
    <property type="protein sequence ID" value="SHH61187.1"/>
    <property type="molecule type" value="Genomic_DNA"/>
</dbReference>
<dbReference type="OrthoDB" id="822156at2"/>
<feature type="transmembrane region" description="Helical" evidence="1">
    <location>
        <begin position="79"/>
        <end position="98"/>
    </location>
</feature>
<protein>
    <submittedName>
        <fullName evidence="2">Uncharacterized protein</fullName>
    </submittedName>
</protein>
<evidence type="ECO:0000313" key="2">
    <source>
        <dbReference type="EMBL" id="SHH61187.1"/>
    </source>
</evidence>
<gene>
    <name evidence="2" type="ORF">SAMN04488109_4621</name>
</gene>
<feature type="transmembrane region" description="Helical" evidence="1">
    <location>
        <begin position="136"/>
        <end position="155"/>
    </location>
</feature>
<feature type="transmembrane region" description="Helical" evidence="1">
    <location>
        <begin position="167"/>
        <end position="187"/>
    </location>
</feature>
<dbReference type="Proteomes" id="UP000184212">
    <property type="component" value="Unassembled WGS sequence"/>
</dbReference>
<feature type="transmembrane region" description="Helical" evidence="1">
    <location>
        <begin position="13"/>
        <end position="33"/>
    </location>
</feature>
<reference evidence="2 3" key="1">
    <citation type="submission" date="2016-11" db="EMBL/GenBank/DDBJ databases">
        <authorList>
            <person name="Jaros S."/>
            <person name="Januszkiewicz K."/>
            <person name="Wedrychowicz H."/>
        </authorList>
    </citation>
    <scope>NUCLEOTIDE SEQUENCE [LARGE SCALE GENOMIC DNA]</scope>
    <source>
        <strain evidence="2 3">DSM 24574</strain>
    </source>
</reference>
<keyword evidence="1" id="KW-0812">Transmembrane</keyword>
<keyword evidence="1" id="KW-0472">Membrane</keyword>
<organism evidence="2 3">
    <name type="scientific">Chryseolinea serpens</name>
    <dbReference type="NCBI Taxonomy" id="947013"/>
    <lineage>
        <taxon>Bacteria</taxon>
        <taxon>Pseudomonadati</taxon>
        <taxon>Bacteroidota</taxon>
        <taxon>Cytophagia</taxon>
        <taxon>Cytophagales</taxon>
        <taxon>Fulvivirgaceae</taxon>
        <taxon>Chryseolinea</taxon>
    </lineage>
</organism>
<evidence type="ECO:0000313" key="3">
    <source>
        <dbReference type="Proteomes" id="UP000184212"/>
    </source>
</evidence>
<name>A0A1M5UE05_9BACT</name>
<keyword evidence="1" id="KW-1133">Transmembrane helix</keyword>
<feature type="transmembrane region" description="Helical" evidence="1">
    <location>
        <begin position="45"/>
        <end position="67"/>
    </location>
</feature>
<accession>A0A1M5UE05</accession>
<feature type="transmembrane region" description="Helical" evidence="1">
    <location>
        <begin position="110"/>
        <end position="129"/>
    </location>
</feature>
<proteinExistence type="predicted"/>
<sequence length="344" mass="39325">MNNVISKINFDKAGYYVFGLGAIVLLGFWHGYISELIAGTSRHASLFHFHGVMMSLWIAMLIVQPILIRKKKFAAHRLIGKFSFVVMPLLVLSILQVMHYEGLLFPEEALTFLGVMNGSILMSTFYLIAIANRSRVAIHARAMVCTGITMIQPASDRVLFHLFKMEFPTIIFVSWAMIYALLIVLIVMERKEKAGRWVFPFYIFMHVLLVDSTLFNARIPGVDPAFGKWFLTLSLTTKPTVVVKDLPIPKNEIDRYPGEWGEYDAGQHNDKFTIHKHGDQLWGTRIENGKPDSTRLLYQGNGEFIPDKYKPFARLIFRMKDGKAEAFTFYYGAIGRSGQTKRRK</sequence>
<evidence type="ECO:0000256" key="1">
    <source>
        <dbReference type="SAM" id="Phobius"/>
    </source>
</evidence>
<keyword evidence="3" id="KW-1185">Reference proteome</keyword>
<dbReference type="STRING" id="947013.SAMN04488109_4621"/>
<dbReference type="AlphaFoldDB" id="A0A1M5UE05"/>